<evidence type="ECO:0000313" key="2">
    <source>
        <dbReference type="EMBL" id="GHD18315.1"/>
    </source>
</evidence>
<dbReference type="AlphaFoldDB" id="A0A918X8V5"/>
<sequence>MGGRNALSWDYSYQGNAVDIALWIFVGWCRAEKADGVGGLLGGVHGAGPLGVPAWEAAHLALYLSDYGAQTAGWVDLLEYFGRQGEAVTGGGAQGGKSPGGGERCVGSPAGRR</sequence>
<feature type="compositionally biased region" description="Gly residues" evidence="1">
    <location>
        <begin position="89"/>
        <end position="104"/>
    </location>
</feature>
<name>A0A918X8V5_9ACTN</name>
<feature type="region of interest" description="Disordered" evidence="1">
    <location>
        <begin position="89"/>
        <end position="113"/>
    </location>
</feature>
<evidence type="ECO:0000256" key="1">
    <source>
        <dbReference type="SAM" id="MobiDB-lite"/>
    </source>
</evidence>
<dbReference type="EMBL" id="BMVC01000029">
    <property type="protein sequence ID" value="GHD18315.1"/>
    <property type="molecule type" value="Genomic_DNA"/>
</dbReference>
<comment type="caution">
    <text evidence="2">The sequence shown here is derived from an EMBL/GenBank/DDBJ whole genome shotgun (WGS) entry which is preliminary data.</text>
</comment>
<accession>A0A918X8V5</accession>
<proteinExistence type="predicted"/>
<evidence type="ECO:0000313" key="3">
    <source>
        <dbReference type="Proteomes" id="UP000638353"/>
    </source>
</evidence>
<dbReference type="Proteomes" id="UP000638353">
    <property type="component" value="Unassembled WGS sequence"/>
</dbReference>
<protein>
    <submittedName>
        <fullName evidence="2">Uncharacterized protein</fullName>
    </submittedName>
</protein>
<reference evidence="2" key="2">
    <citation type="submission" date="2020-09" db="EMBL/GenBank/DDBJ databases">
        <authorList>
            <person name="Sun Q."/>
            <person name="Ohkuma M."/>
        </authorList>
    </citation>
    <scope>NUCLEOTIDE SEQUENCE</scope>
    <source>
        <strain evidence="2">JCM 4637</strain>
    </source>
</reference>
<reference evidence="2" key="1">
    <citation type="journal article" date="2014" name="Int. J. Syst. Evol. Microbiol.">
        <title>Complete genome sequence of Corynebacterium casei LMG S-19264T (=DSM 44701T), isolated from a smear-ripened cheese.</title>
        <authorList>
            <consortium name="US DOE Joint Genome Institute (JGI-PGF)"/>
            <person name="Walter F."/>
            <person name="Albersmeier A."/>
            <person name="Kalinowski J."/>
            <person name="Ruckert C."/>
        </authorList>
    </citation>
    <scope>NUCLEOTIDE SEQUENCE</scope>
    <source>
        <strain evidence="2">JCM 4637</strain>
    </source>
</reference>
<organism evidence="2 3">
    <name type="scientific">Streptomyces finlayi</name>
    <dbReference type="NCBI Taxonomy" id="67296"/>
    <lineage>
        <taxon>Bacteria</taxon>
        <taxon>Bacillati</taxon>
        <taxon>Actinomycetota</taxon>
        <taxon>Actinomycetes</taxon>
        <taxon>Kitasatosporales</taxon>
        <taxon>Streptomycetaceae</taxon>
        <taxon>Streptomyces</taxon>
    </lineage>
</organism>
<gene>
    <name evidence="2" type="ORF">GCM10010334_81060</name>
</gene>